<evidence type="ECO:0000256" key="1">
    <source>
        <dbReference type="SAM" id="MobiDB-lite"/>
    </source>
</evidence>
<feature type="region of interest" description="Disordered" evidence="1">
    <location>
        <begin position="121"/>
        <end position="194"/>
    </location>
</feature>
<protein>
    <recommendedName>
        <fullName evidence="4">Phasin domain-containing protein</fullName>
    </recommendedName>
</protein>
<reference evidence="2" key="1">
    <citation type="submission" date="2022-08" db="EMBL/GenBank/DDBJ databases">
        <title>Genomic Encyclopedia of Type Strains, Phase III (KMG-III): the genomes of soil and plant-associated and newly described type strains.</title>
        <authorList>
            <person name="Whitman W."/>
        </authorList>
    </citation>
    <scope>NUCLEOTIDE SEQUENCE</scope>
    <source>
        <strain evidence="2">HMT 1</strain>
    </source>
</reference>
<feature type="compositionally biased region" description="Polar residues" evidence="1">
    <location>
        <begin position="122"/>
        <end position="140"/>
    </location>
</feature>
<dbReference type="EMBL" id="JANUCT010000015">
    <property type="protein sequence ID" value="MCS3904088.1"/>
    <property type="molecule type" value="Genomic_DNA"/>
</dbReference>
<keyword evidence="3" id="KW-1185">Reference proteome</keyword>
<evidence type="ECO:0000313" key="2">
    <source>
        <dbReference type="EMBL" id="MCS3904088.1"/>
    </source>
</evidence>
<name>A0AAE3L4M2_9GAMM</name>
<comment type="caution">
    <text evidence="2">The sequence shown here is derived from an EMBL/GenBank/DDBJ whole genome shotgun (WGS) entry which is preliminary data.</text>
</comment>
<evidence type="ECO:0008006" key="4">
    <source>
        <dbReference type="Google" id="ProtNLM"/>
    </source>
</evidence>
<proteinExistence type="predicted"/>
<dbReference type="Proteomes" id="UP001204445">
    <property type="component" value="Unassembled WGS sequence"/>
</dbReference>
<gene>
    <name evidence="2" type="ORF">J2T55_002121</name>
</gene>
<evidence type="ECO:0000313" key="3">
    <source>
        <dbReference type="Proteomes" id="UP001204445"/>
    </source>
</evidence>
<organism evidence="2 3">
    <name type="scientific">Methylohalomonas lacus</name>
    <dbReference type="NCBI Taxonomy" id="398773"/>
    <lineage>
        <taxon>Bacteria</taxon>
        <taxon>Pseudomonadati</taxon>
        <taxon>Pseudomonadota</taxon>
        <taxon>Gammaproteobacteria</taxon>
        <taxon>Methylohalomonadales</taxon>
        <taxon>Methylohalomonadaceae</taxon>
        <taxon>Methylohalomonas</taxon>
    </lineage>
</organism>
<accession>A0AAE3L4M2</accession>
<dbReference type="AlphaFoldDB" id="A0AAE3L4M2"/>
<sequence length="194" mass="21222">MNKEIEEEAAVWQQFYQSWLKLLGADMVIDSVDRWQTDMVNGVESAMEPAWQLPLRWLNDVKRIVEAGELPEPVQTMALQNIQIGKTGLEIAQSYNASCLHAAATLQIDAEKASQYWLGSAGATQSTGPNTADDILSTTHSENDGKSDAAEAQDIDVLPDTGAHESRPAARRTRKTTRRTEADQGQAIPASVSL</sequence>
<dbReference type="RefSeq" id="WP_259056322.1">
    <property type="nucleotide sequence ID" value="NZ_JANUCT010000015.1"/>
</dbReference>